<gene>
    <name evidence="3" type="ORF">KK062_03345</name>
</gene>
<comment type="caution">
    <text evidence="3">The sequence shown here is derived from an EMBL/GenBank/DDBJ whole genome shotgun (WGS) entry which is preliminary data.</text>
</comment>
<reference evidence="3 4" key="1">
    <citation type="submission" date="2021-05" db="EMBL/GenBank/DDBJ databases">
        <title>A Polyphasic approach of four new species of the genus Ohtaekwangia: Ohtaekwangia histidinii sp. nov., Ohtaekwangia cretensis sp. nov., Ohtaekwangia indiensis sp. nov., Ohtaekwangia reichenbachii sp. nov. from diverse environment.</title>
        <authorList>
            <person name="Octaviana S."/>
        </authorList>
    </citation>
    <scope>NUCLEOTIDE SEQUENCE [LARGE SCALE GENOMIC DNA]</scope>
    <source>
        <strain evidence="3 4">PWU5</strain>
    </source>
</reference>
<feature type="signal peptide" evidence="1">
    <location>
        <begin position="1"/>
        <end position="28"/>
    </location>
</feature>
<name>A0AAP2DWC1_9BACT</name>
<evidence type="ECO:0000259" key="2">
    <source>
        <dbReference type="Pfam" id="PF00144"/>
    </source>
</evidence>
<proteinExistence type="predicted"/>
<dbReference type="Gene3D" id="3.40.710.10">
    <property type="entry name" value="DD-peptidase/beta-lactamase superfamily"/>
    <property type="match status" value="1"/>
</dbReference>
<sequence>MRNKKIARRGAGCLIALTVLCLSTTTYAQREQKKKLDRLCTWLADQSQGMGSIAVARNGKIIYANAFGYRAQVANRSLPPNVNTKYHIWSITKIYTATMILQLADEGKLSLEVKLSRFFPQVANASSITIRQMLAHQSGIHDFTQINDSSTRPRGDARQEMVSAIAAQQPEFVPGERFQYSNSNYLLLGYILEDVEQAPFATILSKRILNRLGLTNTFYQKNIADTIQNSAQAFEFANNHWQSVEEGSFGTNVPGAAGSIVSTPTDMAFFITALFSGRLIPSSRLVEMTTTDGFYGLGIMKMPHDDLQGWGHGGGYIASHAQLVYYPQDSLAIAYCTNGARYPMQSIIHHATNVVLNPAYVLPFEKSFITLTPAQQQEYTGHYESTKFPIDIAIEDGVITIHAGSNPKSPVRPMKKDHFLIEGTDIEITFERDKAGNPAGFFIQQGDKKIIARRTTPAGKEESPAH</sequence>
<protein>
    <submittedName>
        <fullName evidence="3">Beta-lactamase family protein</fullName>
    </submittedName>
</protein>
<organism evidence="3 4">
    <name type="scientific">Dawidia cretensis</name>
    <dbReference type="NCBI Taxonomy" id="2782350"/>
    <lineage>
        <taxon>Bacteria</taxon>
        <taxon>Pseudomonadati</taxon>
        <taxon>Bacteroidota</taxon>
        <taxon>Cytophagia</taxon>
        <taxon>Cytophagales</taxon>
        <taxon>Chryseotaleaceae</taxon>
        <taxon>Dawidia</taxon>
    </lineage>
</organism>
<dbReference type="Pfam" id="PF00144">
    <property type="entry name" value="Beta-lactamase"/>
    <property type="match status" value="1"/>
</dbReference>
<keyword evidence="1" id="KW-0732">Signal</keyword>
<dbReference type="RefSeq" id="WP_254082812.1">
    <property type="nucleotide sequence ID" value="NZ_JAHESE010000001.1"/>
</dbReference>
<dbReference type="PANTHER" id="PTHR46825">
    <property type="entry name" value="D-ALANYL-D-ALANINE-CARBOXYPEPTIDASE/ENDOPEPTIDASE AMPH"/>
    <property type="match status" value="1"/>
</dbReference>
<evidence type="ECO:0000313" key="4">
    <source>
        <dbReference type="Proteomes" id="UP001319080"/>
    </source>
</evidence>
<feature type="chain" id="PRO_5042871318" evidence="1">
    <location>
        <begin position="29"/>
        <end position="466"/>
    </location>
</feature>
<dbReference type="SUPFAM" id="SSF56601">
    <property type="entry name" value="beta-lactamase/transpeptidase-like"/>
    <property type="match status" value="1"/>
</dbReference>
<dbReference type="InterPro" id="IPR050491">
    <property type="entry name" value="AmpC-like"/>
</dbReference>
<dbReference type="Proteomes" id="UP001319080">
    <property type="component" value="Unassembled WGS sequence"/>
</dbReference>
<dbReference type="InterPro" id="IPR001466">
    <property type="entry name" value="Beta-lactam-related"/>
</dbReference>
<evidence type="ECO:0000313" key="3">
    <source>
        <dbReference type="EMBL" id="MBT1707237.1"/>
    </source>
</evidence>
<dbReference type="EMBL" id="JAHESE010000001">
    <property type="protein sequence ID" value="MBT1707237.1"/>
    <property type="molecule type" value="Genomic_DNA"/>
</dbReference>
<dbReference type="PANTHER" id="PTHR46825:SF7">
    <property type="entry name" value="D-ALANYL-D-ALANINE CARBOXYPEPTIDASE"/>
    <property type="match status" value="1"/>
</dbReference>
<dbReference type="InterPro" id="IPR012338">
    <property type="entry name" value="Beta-lactam/transpept-like"/>
</dbReference>
<evidence type="ECO:0000256" key="1">
    <source>
        <dbReference type="SAM" id="SignalP"/>
    </source>
</evidence>
<accession>A0AAP2DWC1</accession>
<keyword evidence="4" id="KW-1185">Reference proteome</keyword>
<feature type="domain" description="Beta-lactamase-related" evidence="2">
    <location>
        <begin position="52"/>
        <end position="341"/>
    </location>
</feature>
<dbReference type="AlphaFoldDB" id="A0AAP2DWC1"/>